<name>A0AAP0RU66_LIQFO</name>
<dbReference type="PANTHER" id="PTHR33132:SF142">
    <property type="entry name" value="SERINE-RICH PROTEIN-LIKE PROTEIN"/>
    <property type="match status" value="1"/>
</dbReference>
<comment type="caution">
    <text evidence="1">The sequence shown here is derived from an EMBL/GenBank/DDBJ whole genome shotgun (WGS) entry which is preliminary data.</text>
</comment>
<sequence>MKSTQFHSAQFSLTPKESKFSHGTAVAPHTHMASKNTSSTRTCLCSPTTHPGSFRCILHRSARKVSGRTTSSVHLNRSESLEMTSKANLLKAFLMHIIKPSSQGLQRRKNFQPRPTRFCLMNSNGDGVAVS</sequence>
<reference evidence="1 2" key="1">
    <citation type="journal article" date="2024" name="Plant J.">
        <title>Genome sequences and population genomics reveal climatic adaptation and genomic divergence between two closely related sweetgum species.</title>
        <authorList>
            <person name="Xu W.Q."/>
            <person name="Ren C.Q."/>
            <person name="Zhang X.Y."/>
            <person name="Comes H.P."/>
            <person name="Liu X.H."/>
            <person name="Li Y.G."/>
            <person name="Kettle C.J."/>
            <person name="Jalonen R."/>
            <person name="Gaisberger H."/>
            <person name="Ma Y.Z."/>
            <person name="Qiu Y.X."/>
        </authorList>
    </citation>
    <scope>NUCLEOTIDE SEQUENCE [LARGE SCALE GENOMIC DNA]</scope>
    <source>
        <strain evidence="1">Hangzhou</strain>
    </source>
</reference>
<dbReference type="PANTHER" id="PTHR33132">
    <property type="entry name" value="OSJNBB0118P14.9 PROTEIN"/>
    <property type="match status" value="1"/>
</dbReference>
<evidence type="ECO:0000313" key="1">
    <source>
        <dbReference type="EMBL" id="KAK9282437.1"/>
    </source>
</evidence>
<keyword evidence="2" id="KW-1185">Reference proteome</keyword>
<dbReference type="AlphaFoldDB" id="A0AAP0RU66"/>
<accession>A0AAP0RU66</accession>
<protein>
    <submittedName>
        <fullName evidence="1">Uncharacterized protein</fullName>
    </submittedName>
</protein>
<proteinExistence type="predicted"/>
<organism evidence="1 2">
    <name type="scientific">Liquidambar formosana</name>
    <name type="common">Formosan gum</name>
    <dbReference type="NCBI Taxonomy" id="63359"/>
    <lineage>
        <taxon>Eukaryota</taxon>
        <taxon>Viridiplantae</taxon>
        <taxon>Streptophyta</taxon>
        <taxon>Embryophyta</taxon>
        <taxon>Tracheophyta</taxon>
        <taxon>Spermatophyta</taxon>
        <taxon>Magnoliopsida</taxon>
        <taxon>eudicotyledons</taxon>
        <taxon>Gunneridae</taxon>
        <taxon>Pentapetalae</taxon>
        <taxon>Saxifragales</taxon>
        <taxon>Altingiaceae</taxon>
        <taxon>Liquidambar</taxon>
    </lineage>
</organism>
<dbReference type="EMBL" id="JBBPBK010000007">
    <property type="protein sequence ID" value="KAK9282437.1"/>
    <property type="molecule type" value="Genomic_DNA"/>
</dbReference>
<evidence type="ECO:0000313" key="2">
    <source>
        <dbReference type="Proteomes" id="UP001415857"/>
    </source>
</evidence>
<dbReference type="Proteomes" id="UP001415857">
    <property type="component" value="Unassembled WGS sequence"/>
</dbReference>
<gene>
    <name evidence="1" type="ORF">L1049_005354</name>
</gene>